<accession>A0AAD7MRA5</accession>
<dbReference type="InterPro" id="IPR017853">
    <property type="entry name" value="GH"/>
</dbReference>
<keyword evidence="2" id="KW-1185">Reference proteome</keyword>
<dbReference type="SUPFAM" id="SSF51445">
    <property type="entry name" value="(Trans)glycosidases"/>
    <property type="match status" value="1"/>
</dbReference>
<protein>
    <submittedName>
        <fullName evidence="1">Uncharacterized protein</fullName>
    </submittedName>
</protein>
<reference evidence="1" key="1">
    <citation type="submission" date="2023-03" db="EMBL/GenBank/DDBJ databases">
        <title>Massive genome expansion in bonnet fungi (Mycena s.s.) driven by repeated elements and novel gene families across ecological guilds.</title>
        <authorList>
            <consortium name="Lawrence Berkeley National Laboratory"/>
            <person name="Harder C.B."/>
            <person name="Miyauchi S."/>
            <person name="Viragh M."/>
            <person name="Kuo A."/>
            <person name="Thoen E."/>
            <person name="Andreopoulos B."/>
            <person name="Lu D."/>
            <person name="Skrede I."/>
            <person name="Drula E."/>
            <person name="Henrissat B."/>
            <person name="Morin E."/>
            <person name="Kohler A."/>
            <person name="Barry K."/>
            <person name="LaButti K."/>
            <person name="Morin E."/>
            <person name="Salamov A."/>
            <person name="Lipzen A."/>
            <person name="Mereny Z."/>
            <person name="Hegedus B."/>
            <person name="Baldrian P."/>
            <person name="Stursova M."/>
            <person name="Weitz H."/>
            <person name="Taylor A."/>
            <person name="Grigoriev I.V."/>
            <person name="Nagy L.G."/>
            <person name="Martin F."/>
            <person name="Kauserud H."/>
        </authorList>
    </citation>
    <scope>NUCLEOTIDE SEQUENCE</scope>
    <source>
        <strain evidence="1">CBHHK182m</strain>
    </source>
</reference>
<evidence type="ECO:0000313" key="2">
    <source>
        <dbReference type="Proteomes" id="UP001215598"/>
    </source>
</evidence>
<evidence type="ECO:0000313" key="1">
    <source>
        <dbReference type="EMBL" id="KAJ7729582.1"/>
    </source>
</evidence>
<comment type="caution">
    <text evidence="1">The sequence shown here is derived from an EMBL/GenBank/DDBJ whole genome shotgun (WGS) entry which is preliminary data.</text>
</comment>
<dbReference type="EMBL" id="JARKIB010000164">
    <property type="protein sequence ID" value="KAJ7729582.1"/>
    <property type="molecule type" value="Genomic_DNA"/>
</dbReference>
<name>A0AAD7MRA5_9AGAR</name>
<sequence length="206" mass="22406">MYTPRLHADIPSPSALHPPLCWARKYGILVNFDLHTAPGSQMAITASASSFEFISQYTDLIPMFGIVNEDPTSPASDVLPPPHNMMRGITTCSTGTGPFVSIHDSFQDTTLWAGFVPSLEYIILDTYPHFVYDGAADDSPIAMSTDALEGGRDMAEAGVQLLSVVVEYKNAREWNDTTKAAVKQFTLTSMDAMLSLLLDVEGASLR</sequence>
<organism evidence="1 2">
    <name type="scientific">Mycena metata</name>
    <dbReference type="NCBI Taxonomy" id="1033252"/>
    <lineage>
        <taxon>Eukaryota</taxon>
        <taxon>Fungi</taxon>
        <taxon>Dikarya</taxon>
        <taxon>Basidiomycota</taxon>
        <taxon>Agaricomycotina</taxon>
        <taxon>Agaricomycetes</taxon>
        <taxon>Agaricomycetidae</taxon>
        <taxon>Agaricales</taxon>
        <taxon>Marasmiineae</taxon>
        <taxon>Mycenaceae</taxon>
        <taxon>Mycena</taxon>
    </lineage>
</organism>
<proteinExistence type="predicted"/>
<dbReference type="Gene3D" id="3.20.20.80">
    <property type="entry name" value="Glycosidases"/>
    <property type="match status" value="1"/>
</dbReference>
<gene>
    <name evidence="1" type="ORF">B0H16DRAFT_1734143</name>
</gene>
<dbReference type="Proteomes" id="UP001215598">
    <property type="component" value="Unassembled WGS sequence"/>
</dbReference>
<dbReference type="AlphaFoldDB" id="A0AAD7MRA5"/>